<dbReference type="AlphaFoldDB" id="A0A6G7IYJ0"/>
<keyword evidence="1" id="KW-0732">Signal</keyword>
<dbReference type="Proteomes" id="UP000502928">
    <property type="component" value="Chromosome"/>
</dbReference>
<feature type="chain" id="PRO_5026149649" description="Lipocalin-like domain-containing protein" evidence="1">
    <location>
        <begin position="24"/>
        <end position="167"/>
    </location>
</feature>
<evidence type="ECO:0000313" key="2">
    <source>
        <dbReference type="EMBL" id="QII43673.1"/>
    </source>
</evidence>
<reference evidence="2 3" key="1">
    <citation type="submission" date="2020-02" db="EMBL/GenBank/DDBJ databases">
        <title>Complete genome of Muricauda sp. 501str8.</title>
        <authorList>
            <person name="Dong B."/>
            <person name="Zhu S."/>
            <person name="Yang J."/>
            <person name="Chen J."/>
        </authorList>
    </citation>
    <scope>NUCLEOTIDE SEQUENCE [LARGE SCALE GENOMIC DNA]</scope>
    <source>
        <strain evidence="2 3">501str8</strain>
    </source>
</reference>
<sequence>MLRFRFSLSYLFLFSLLSILGCSSDDGSDIPLAENTFEAQKDDVLWEGSTELQLMENGTLVFLAKGEGLDNGVLMVKVKFEDEGSYTVAKENGLYYDTLGGDAIVAQYTLQEPETATFMVESYDQSSKTLTGSFELDLVPEAQNGKNIEYVLRITEGRFKGTLTEVP</sequence>
<evidence type="ECO:0008006" key="4">
    <source>
        <dbReference type="Google" id="ProtNLM"/>
    </source>
</evidence>
<evidence type="ECO:0000256" key="1">
    <source>
        <dbReference type="SAM" id="SignalP"/>
    </source>
</evidence>
<proteinExistence type="predicted"/>
<dbReference type="KEGG" id="mut:GVT53_02925"/>
<dbReference type="EMBL" id="CP049616">
    <property type="protein sequence ID" value="QII43673.1"/>
    <property type="molecule type" value="Genomic_DNA"/>
</dbReference>
<gene>
    <name evidence="2" type="ORF">GVT53_02925</name>
</gene>
<feature type="signal peptide" evidence="1">
    <location>
        <begin position="1"/>
        <end position="23"/>
    </location>
</feature>
<protein>
    <recommendedName>
        <fullName evidence="4">Lipocalin-like domain-containing protein</fullName>
    </recommendedName>
</protein>
<organism evidence="2 3">
    <name type="scientific">Flagellimonas oceani</name>
    <dbReference type="NCBI Taxonomy" id="2698672"/>
    <lineage>
        <taxon>Bacteria</taxon>
        <taxon>Pseudomonadati</taxon>
        <taxon>Bacteroidota</taxon>
        <taxon>Flavobacteriia</taxon>
        <taxon>Flavobacteriales</taxon>
        <taxon>Flavobacteriaceae</taxon>
        <taxon>Flagellimonas</taxon>
    </lineage>
</organism>
<evidence type="ECO:0000313" key="3">
    <source>
        <dbReference type="Proteomes" id="UP000502928"/>
    </source>
</evidence>
<dbReference type="PROSITE" id="PS51257">
    <property type="entry name" value="PROKAR_LIPOPROTEIN"/>
    <property type="match status" value="1"/>
</dbReference>
<name>A0A6G7IYJ0_9FLAO</name>
<accession>A0A6G7IYJ0</accession>
<dbReference type="RefSeq" id="WP_166247342.1">
    <property type="nucleotide sequence ID" value="NZ_CP049616.1"/>
</dbReference>
<keyword evidence="3" id="KW-1185">Reference proteome</keyword>